<feature type="transmembrane region" description="Helical" evidence="1">
    <location>
        <begin position="6"/>
        <end position="28"/>
    </location>
</feature>
<sequence>MYLDYIKYNMFKLIIIILIIICLLFIFLRPVDYFDNLEFNSNRQNNIYGGRNQGHVGNDGPRIGGRYGKIGTYTPNGKNGIGGYWYNGDYYDYYPQSYYTYPYYLGNYNYFGPLYTCSTCEGKGERECSDCISCSWCVKNGVGECIPGDANGPLFGQICDQYWHSN</sequence>
<evidence type="ECO:0000256" key="1">
    <source>
        <dbReference type="SAM" id="Phobius"/>
    </source>
</evidence>
<evidence type="ECO:0000313" key="2">
    <source>
        <dbReference type="EMBL" id="AYV76284.1"/>
    </source>
</evidence>
<keyword evidence="1" id="KW-0472">Membrane</keyword>
<keyword evidence="1" id="KW-0812">Transmembrane</keyword>
<organism evidence="2">
    <name type="scientific">Terrestrivirus sp</name>
    <dbReference type="NCBI Taxonomy" id="2487775"/>
    <lineage>
        <taxon>Viruses</taxon>
        <taxon>Varidnaviria</taxon>
        <taxon>Bamfordvirae</taxon>
        <taxon>Nucleocytoviricota</taxon>
        <taxon>Megaviricetes</taxon>
        <taxon>Imitervirales</taxon>
        <taxon>Mimiviridae</taxon>
        <taxon>Klosneuvirinae</taxon>
    </lineage>
</organism>
<accession>A0A3G4ZPE5</accession>
<keyword evidence="1" id="KW-1133">Transmembrane helix</keyword>
<proteinExistence type="predicted"/>
<protein>
    <submittedName>
        <fullName evidence="2">Uncharacterized protein</fullName>
    </submittedName>
</protein>
<gene>
    <name evidence="2" type="ORF">Terrestrivirus5_106</name>
</gene>
<dbReference type="EMBL" id="MK071983">
    <property type="protein sequence ID" value="AYV76284.1"/>
    <property type="molecule type" value="Genomic_DNA"/>
</dbReference>
<reference evidence="2" key="1">
    <citation type="submission" date="2018-10" db="EMBL/GenBank/DDBJ databases">
        <title>Hidden diversity of soil giant viruses.</title>
        <authorList>
            <person name="Schulz F."/>
            <person name="Alteio L."/>
            <person name="Goudeau D."/>
            <person name="Ryan E.M."/>
            <person name="Malmstrom R.R."/>
            <person name="Blanchard J."/>
            <person name="Woyke T."/>
        </authorList>
    </citation>
    <scope>NUCLEOTIDE SEQUENCE</scope>
    <source>
        <strain evidence="2">TEV1</strain>
    </source>
</reference>
<name>A0A3G4ZPE5_9VIRU</name>